<gene>
    <name evidence="2" type="ORF">FDO65_20555</name>
</gene>
<protein>
    <recommendedName>
        <fullName evidence="4">Secreted protein</fullName>
    </recommendedName>
</protein>
<feature type="chain" id="PRO_5020268568" description="Secreted protein" evidence="1">
    <location>
        <begin position="27"/>
        <end position="215"/>
    </location>
</feature>
<keyword evidence="3" id="KW-1185">Reference proteome</keyword>
<organism evidence="2 3">
    <name type="scientific">Nakamurella flava</name>
    <dbReference type="NCBI Taxonomy" id="2576308"/>
    <lineage>
        <taxon>Bacteria</taxon>
        <taxon>Bacillati</taxon>
        <taxon>Actinomycetota</taxon>
        <taxon>Actinomycetes</taxon>
        <taxon>Nakamurellales</taxon>
        <taxon>Nakamurellaceae</taxon>
        <taxon>Nakamurella</taxon>
    </lineage>
</organism>
<evidence type="ECO:0008006" key="4">
    <source>
        <dbReference type="Google" id="ProtNLM"/>
    </source>
</evidence>
<sequence length="215" mass="22808">MKIARALLAVAVACAAGLTGALPATAAAPAPRIEVQVRLVVGNAPYRPVLEDVSTEPYYESPGDCTISSGREILLGGSVDYARGCGGIEIDATLNGVALPGGPNTWWDGGATGTVTRRYGCTDTTTKQKRVTLVRTTRQDLDLGYRNSSIPANAPGWVLRTVWVAPLENITCRPGEQPVQYSISLCHLEMTARRGTDVRRFPIAGTWSSTAAFSS</sequence>
<feature type="signal peptide" evidence="1">
    <location>
        <begin position="1"/>
        <end position="26"/>
    </location>
</feature>
<dbReference type="AlphaFoldDB" id="A0A4U6Q901"/>
<keyword evidence="1" id="KW-0732">Signal</keyword>
<dbReference type="Proteomes" id="UP000306985">
    <property type="component" value="Unassembled WGS sequence"/>
</dbReference>
<dbReference type="RefSeq" id="WP_137451623.1">
    <property type="nucleotide sequence ID" value="NZ_SZZH01000007.1"/>
</dbReference>
<evidence type="ECO:0000256" key="1">
    <source>
        <dbReference type="SAM" id="SignalP"/>
    </source>
</evidence>
<dbReference type="EMBL" id="SZZH01000007">
    <property type="protein sequence ID" value="TKV56354.1"/>
    <property type="molecule type" value="Genomic_DNA"/>
</dbReference>
<proteinExistence type="predicted"/>
<name>A0A4U6Q901_9ACTN</name>
<accession>A0A4U6Q901</accession>
<evidence type="ECO:0000313" key="3">
    <source>
        <dbReference type="Proteomes" id="UP000306985"/>
    </source>
</evidence>
<evidence type="ECO:0000313" key="2">
    <source>
        <dbReference type="EMBL" id="TKV56354.1"/>
    </source>
</evidence>
<reference evidence="2 3" key="1">
    <citation type="submission" date="2019-05" db="EMBL/GenBank/DDBJ databases">
        <title>Nakamurella sp. N5BH11, whole genome shotgun sequence.</title>
        <authorList>
            <person name="Tuo L."/>
        </authorList>
    </citation>
    <scope>NUCLEOTIDE SEQUENCE [LARGE SCALE GENOMIC DNA]</scope>
    <source>
        <strain evidence="2 3">N5BH11</strain>
    </source>
</reference>
<comment type="caution">
    <text evidence="2">The sequence shown here is derived from an EMBL/GenBank/DDBJ whole genome shotgun (WGS) entry which is preliminary data.</text>
</comment>